<dbReference type="SFLD" id="SFLDG01067">
    <property type="entry name" value="SPASM/twitch_domain_containing"/>
    <property type="match status" value="1"/>
</dbReference>
<sequence>MDLAASPRPATWPVGHLDVDQLAKDGWSPEPFHQFVVKVHSRCNLACDYCYMYESADQSWRSQPKVMSEQTFATACRQIAEHARRHRVPEVGFVFHGGEPLLVGARRLDRFATIATETIGPVASLRMGMQTNGVLFDEDIARTCAAHGIRVAVSVDGAGGAHDRHRRFRDGAGSYRSVVAGIERLSSEPFRHLYAGLLCTIDLANDPVETYESLVGLRPPIVDFLLPHGNWTQPPPGRVAGGPPVYADWLIRIFDRWYRAPELETRVRLFEDIMGMLLGRDRSSESIGLGPVRVAVIETDGSIEQVDTLKTAFAGATKVVTSGRNPLDSALRTPEIVVRQIGAKALCDTCLDCPAHRICGAGNYTHRYAHTTGFLNPSVYCPDLFHLIAHITAQLNCDLSHPA</sequence>
<keyword evidence="4" id="KW-0411">Iron-sulfur</keyword>
<dbReference type="RefSeq" id="WP_090800030.1">
    <property type="nucleotide sequence ID" value="NZ_BOND01000001.1"/>
</dbReference>
<dbReference type="SFLD" id="SFLDG01386">
    <property type="entry name" value="main_SPASM_domain-containing"/>
    <property type="match status" value="1"/>
</dbReference>
<organism evidence="6 7">
    <name type="scientific">Asanoa ishikariensis</name>
    <dbReference type="NCBI Taxonomy" id="137265"/>
    <lineage>
        <taxon>Bacteria</taxon>
        <taxon>Bacillati</taxon>
        <taxon>Actinomycetota</taxon>
        <taxon>Actinomycetes</taxon>
        <taxon>Micromonosporales</taxon>
        <taxon>Micromonosporaceae</taxon>
        <taxon>Asanoa</taxon>
    </lineage>
</organism>
<dbReference type="STRING" id="137265.SAMN05421684_6113"/>
<dbReference type="EMBL" id="FNQB01000003">
    <property type="protein sequence ID" value="SDZ51829.1"/>
    <property type="molecule type" value="Genomic_DNA"/>
</dbReference>
<dbReference type="Proteomes" id="UP000199632">
    <property type="component" value="Unassembled WGS sequence"/>
</dbReference>
<dbReference type="InterPro" id="IPR058240">
    <property type="entry name" value="rSAM_sf"/>
</dbReference>
<name>A0A1H3TR62_9ACTN</name>
<evidence type="ECO:0000256" key="4">
    <source>
        <dbReference type="ARBA" id="ARBA00023014"/>
    </source>
</evidence>
<gene>
    <name evidence="6" type="ORF">SAMN05421684_6113</name>
</gene>
<dbReference type="SFLD" id="SFLDS00029">
    <property type="entry name" value="Radical_SAM"/>
    <property type="match status" value="1"/>
</dbReference>
<evidence type="ECO:0000259" key="5">
    <source>
        <dbReference type="PROSITE" id="PS51918"/>
    </source>
</evidence>
<dbReference type="InterPro" id="IPR007197">
    <property type="entry name" value="rSAM"/>
</dbReference>
<evidence type="ECO:0000256" key="2">
    <source>
        <dbReference type="ARBA" id="ARBA00022723"/>
    </source>
</evidence>
<dbReference type="SUPFAM" id="SSF102114">
    <property type="entry name" value="Radical SAM enzymes"/>
    <property type="match status" value="1"/>
</dbReference>
<dbReference type="InterPro" id="IPR023867">
    <property type="entry name" value="Sulphatase_maturase_rSAM"/>
</dbReference>
<dbReference type="SFLD" id="SFLDG01072">
    <property type="entry name" value="dehydrogenase_like"/>
    <property type="match status" value="1"/>
</dbReference>
<dbReference type="NCBIfam" id="TIGR04269">
    <property type="entry name" value="SAM_SPASM_FxsB"/>
    <property type="match status" value="1"/>
</dbReference>
<dbReference type="AlphaFoldDB" id="A0A1H3TR62"/>
<dbReference type="PANTHER" id="PTHR43273:SF8">
    <property type="entry name" value="RADICAL SAM DOMAIN PROTEIN"/>
    <property type="match status" value="1"/>
</dbReference>
<proteinExistence type="predicted"/>
<dbReference type="GO" id="GO:0051536">
    <property type="term" value="F:iron-sulfur cluster binding"/>
    <property type="evidence" value="ECO:0007669"/>
    <property type="project" value="UniProtKB-KW"/>
</dbReference>
<dbReference type="PROSITE" id="PS51918">
    <property type="entry name" value="RADICAL_SAM"/>
    <property type="match status" value="1"/>
</dbReference>
<evidence type="ECO:0000256" key="3">
    <source>
        <dbReference type="ARBA" id="ARBA00023004"/>
    </source>
</evidence>
<reference evidence="7" key="1">
    <citation type="submission" date="2016-10" db="EMBL/GenBank/DDBJ databases">
        <authorList>
            <person name="Varghese N."/>
            <person name="Submissions S."/>
        </authorList>
    </citation>
    <scope>NUCLEOTIDE SEQUENCE [LARGE SCALE GENOMIC DNA]</scope>
    <source>
        <strain evidence="7">DSM 44718</strain>
    </source>
</reference>
<feature type="domain" description="Radical SAM core" evidence="5">
    <location>
        <begin position="29"/>
        <end position="271"/>
    </location>
</feature>
<keyword evidence="7" id="KW-1185">Reference proteome</keyword>
<evidence type="ECO:0000313" key="6">
    <source>
        <dbReference type="EMBL" id="SDZ51829.1"/>
    </source>
</evidence>
<dbReference type="GO" id="GO:0016491">
    <property type="term" value="F:oxidoreductase activity"/>
    <property type="evidence" value="ECO:0007669"/>
    <property type="project" value="InterPro"/>
</dbReference>
<evidence type="ECO:0000256" key="1">
    <source>
        <dbReference type="ARBA" id="ARBA00022691"/>
    </source>
</evidence>
<dbReference type="Gene3D" id="3.20.20.70">
    <property type="entry name" value="Aldolase class I"/>
    <property type="match status" value="1"/>
</dbReference>
<keyword evidence="1" id="KW-0949">S-adenosyl-L-methionine</keyword>
<evidence type="ECO:0000313" key="7">
    <source>
        <dbReference type="Proteomes" id="UP000199632"/>
    </source>
</evidence>
<protein>
    <recommendedName>
        <fullName evidence="5">Radical SAM core domain-containing protein</fullName>
    </recommendedName>
</protein>
<dbReference type="Pfam" id="PF04055">
    <property type="entry name" value="Radical_SAM"/>
    <property type="match status" value="1"/>
</dbReference>
<keyword evidence="3" id="KW-0408">Iron</keyword>
<dbReference type="CDD" id="cd01335">
    <property type="entry name" value="Radical_SAM"/>
    <property type="match status" value="1"/>
</dbReference>
<keyword evidence="2" id="KW-0479">Metal-binding</keyword>
<dbReference type="GO" id="GO:0046872">
    <property type="term" value="F:metal ion binding"/>
    <property type="evidence" value="ECO:0007669"/>
    <property type="project" value="UniProtKB-KW"/>
</dbReference>
<dbReference type="InterPro" id="IPR013785">
    <property type="entry name" value="Aldolase_TIM"/>
</dbReference>
<dbReference type="PANTHER" id="PTHR43273">
    <property type="entry name" value="ANAEROBIC SULFATASE-MATURATING ENZYME HOMOLOG ASLB-RELATED"/>
    <property type="match status" value="1"/>
</dbReference>
<dbReference type="OrthoDB" id="9782387at2"/>
<accession>A0A1H3TR62</accession>
<dbReference type="InterPro" id="IPR026335">
    <property type="entry name" value="rSAM_SPASM_FxsB"/>
</dbReference>